<dbReference type="InterPro" id="IPR050559">
    <property type="entry name" value="P-Pant_transferase_sf"/>
</dbReference>
<sequence>NMFQSIRWAFNWKEWSPSEKDFTYAISCIQLEEKERLSRFVFRKDVRASLVGRLMMRKFVNDYGHVPYSSILFARDTNNKPILKNISLNLSFNVSHQGNYTVLAGEMKNINLGVDVMKLEYTGGKQLSEFFRIMNRNFSPSEWEEIKIFPNEFDQISMFCRHWALKESYVKAIGRGITIDLESISFKTNSKLVENSITTDTALYINDVKQNWLFEETLLNSQHCVAVALQENGEMPNSQKKTFEIIDSGSAWTASSSDFGQYLIIDLGQVMNITAVATQGRAVQNEYVMEYVINYGTNGLDYVDYKEEDGNVK</sequence>
<feature type="domain" description="F5/8 type C" evidence="9">
    <location>
        <begin position="207"/>
        <end position="313"/>
    </location>
</feature>
<evidence type="ECO:0000256" key="5">
    <source>
        <dbReference type="ARBA" id="ARBA00030484"/>
    </source>
</evidence>
<comment type="similarity">
    <text evidence="1">Belongs to the P-Pant transferase superfamily. AcpS family.</text>
</comment>
<dbReference type="SUPFAM" id="SSF56214">
    <property type="entry name" value="4'-phosphopantetheinyl transferase"/>
    <property type="match status" value="2"/>
</dbReference>
<dbReference type="InterPro" id="IPR008278">
    <property type="entry name" value="4-PPantetheinyl_Trfase_dom"/>
</dbReference>
<evidence type="ECO:0000256" key="4">
    <source>
        <dbReference type="ARBA" id="ARBA00022679"/>
    </source>
</evidence>
<dbReference type="EC" id="2.7.8.7" evidence="2"/>
<dbReference type="GO" id="GO:0008897">
    <property type="term" value="F:holo-[acyl-carrier-protein] synthase activity"/>
    <property type="evidence" value="ECO:0007669"/>
    <property type="project" value="UniProtKB-EC"/>
</dbReference>
<evidence type="ECO:0000313" key="11">
    <source>
        <dbReference type="Proteomes" id="UP000752696"/>
    </source>
</evidence>
<dbReference type="InterPro" id="IPR000421">
    <property type="entry name" value="FA58C"/>
</dbReference>
<dbReference type="GO" id="GO:0019878">
    <property type="term" value="P:lysine biosynthetic process via aminoadipic acid"/>
    <property type="evidence" value="ECO:0007669"/>
    <property type="project" value="TreeGrafter"/>
</dbReference>
<dbReference type="InterPro" id="IPR008979">
    <property type="entry name" value="Galactose-bd-like_sf"/>
</dbReference>
<dbReference type="SUPFAM" id="SSF49785">
    <property type="entry name" value="Galactose-binding domain-like"/>
    <property type="match status" value="1"/>
</dbReference>
<evidence type="ECO:0000256" key="2">
    <source>
        <dbReference type="ARBA" id="ARBA00013172"/>
    </source>
</evidence>
<comment type="catalytic activity">
    <reaction evidence="8">
        <text>apo-[ACP] + acetyl-CoA = acetyl-[ACP] + adenosine 3',5'-bisphosphate + H(+)</text>
        <dbReference type="Rhea" id="RHEA:46564"/>
        <dbReference type="Rhea" id="RHEA-COMP:9621"/>
        <dbReference type="Rhea" id="RHEA-COMP:9690"/>
        <dbReference type="ChEBI" id="CHEBI:15378"/>
        <dbReference type="ChEBI" id="CHEBI:29999"/>
        <dbReference type="ChEBI" id="CHEBI:57288"/>
        <dbReference type="ChEBI" id="CHEBI:58343"/>
        <dbReference type="ChEBI" id="CHEBI:78446"/>
    </reaction>
    <physiologicalReaction direction="left-to-right" evidence="8">
        <dbReference type="Rhea" id="RHEA:46565"/>
    </physiologicalReaction>
</comment>
<feature type="non-terminal residue" evidence="10">
    <location>
        <position position="313"/>
    </location>
</feature>
<proteinExistence type="inferred from homology"/>
<dbReference type="Proteomes" id="UP000752696">
    <property type="component" value="Unassembled WGS sequence"/>
</dbReference>
<dbReference type="EMBL" id="CAJDYZ010008577">
    <property type="protein sequence ID" value="CAD1475534.1"/>
    <property type="molecule type" value="Genomic_DNA"/>
</dbReference>
<evidence type="ECO:0000256" key="3">
    <source>
        <dbReference type="ARBA" id="ARBA00016301"/>
    </source>
</evidence>
<comment type="caution">
    <text evidence="10">The sequence shown here is derived from an EMBL/GenBank/DDBJ whole genome shotgun (WGS) entry which is preliminary data.</text>
</comment>
<keyword evidence="11" id="KW-1185">Reference proteome</keyword>
<dbReference type="FunFam" id="3.90.470.20:FF:000003">
    <property type="entry name" value="L-aminoadipate-semialdehyde dehydrogenase-phosphopantetheinyl transferase"/>
    <property type="match status" value="1"/>
</dbReference>
<dbReference type="AlphaFoldDB" id="A0A6V7H6K7"/>
<dbReference type="Pfam" id="PF22624">
    <property type="entry name" value="AASDHPPT_N"/>
    <property type="match status" value="1"/>
</dbReference>
<dbReference type="GO" id="GO:0000287">
    <property type="term" value="F:magnesium ion binding"/>
    <property type="evidence" value="ECO:0007669"/>
    <property type="project" value="InterPro"/>
</dbReference>
<evidence type="ECO:0000256" key="1">
    <source>
        <dbReference type="ARBA" id="ARBA00006195"/>
    </source>
</evidence>
<evidence type="ECO:0000256" key="6">
    <source>
        <dbReference type="ARBA" id="ARBA00033443"/>
    </source>
</evidence>
<dbReference type="Gene3D" id="3.90.470.20">
    <property type="entry name" value="4'-phosphopantetheinyl transferase domain"/>
    <property type="match status" value="2"/>
</dbReference>
<dbReference type="InterPro" id="IPR037143">
    <property type="entry name" value="4-PPantetheinyl_Trfase_dom_sf"/>
</dbReference>
<evidence type="ECO:0000259" key="9">
    <source>
        <dbReference type="PROSITE" id="PS50022"/>
    </source>
</evidence>
<feature type="non-terminal residue" evidence="10">
    <location>
        <position position="1"/>
    </location>
</feature>
<dbReference type="InterPro" id="IPR055066">
    <property type="entry name" value="AASDHPPT_N"/>
</dbReference>
<dbReference type="GO" id="GO:0005829">
    <property type="term" value="C:cytosol"/>
    <property type="evidence" value="ECO:0007669"/>
    <property type="project" value="TreeGrafter"/>
</dbReference>
<dbReference type="Pfam" id="PF01648">
    <property type="entry name" value="ACPS"/>
    <property type="match status" value="1"/>
</dbReference>
<gene>
    <name evidence="10" type="ORF">MHI_LOCUS580532</name>
</gene>
<dbReference type="Pfam" id="PF00754">
    <property type="entry name" value="F5_F8_type_C"/>
    <property type="match status" value="1"/>
</dbReference>
<evidence type="ECO:0000256" key="8">
    <source>
        <dbReference type="ARBA" id="ARBA00048794"/>
    </source>
</evidence>
<comment type="catalytic activity">
    <reaction evidence="7">
        <text>apo-[ACP] + CoA = holo-[ACP] + adenosine 3',5'-bisphosphate + H(+)</text>
        <dbReference type="Rhea" id="RHEA:12068"/>
        <dbReference type="Rhea" id="RHEA-COMP:9685"/>
        <dbReference type="Rhea" id="RHEA-COMP:9690"/>
        <dbReference type="ChEBI" id="CHEBI:15378"/>
        <dbReference type="ChEBI" id="CHEBI:29999"/>
        <dbReference type="ChEBI" id="CHEBI:57287"/>
        <dbReference type="ChEBI" id="CHEBI:58343"/>
        <dbReference type="ChEBI" id="CHEBI:64479"/>
        <dbReference type="EC" id="2.7.8.7"/>
    </reaction>
    <physiologicalReaction direction="left-to-right" evidence="7">
        <dbReference type="Rhea" id="RHEA:12069"/>
    </physiologicalReaction>
</comment>
<evidence type="ECO:0000313" key="10">
    <source>
        <dbReference type="EMBL" id="CAD1475534.1"/>
    </source>
</evidence>
<organism evidence="10 11">
    <name type="scientific">Heterotrigona itama</name>
    <dbReference type="NCBI Taxonomy" id="395501"/>
    <lineage>
        <taxon>Eukaryota</taxon>
        <taxon>Metazoa</taxon>
        <taxon>Ecdysozoa</taxon>
        <taxon>Arthropoda</taxon>
        <taxon>Hexapoda</taxon>
        <taxon>Insecta</taxon>
        <taxon>Pterygota</taxon>
        <taxon>Neoptera</taxon>
        <taxon>Endopterygota</taxon>
        <taxon>Hymenoptera</taxon>
        <taxon>Apocrita</taxon>
        <taxon>Aculeata</taxon>
        <taxon>Apoidea</taxon>
        <taxon>Anthophila</taxon>
        <taxon>Apidae</taxon>
        <taxon>Heterotrigona</taxon>
    </lineage>
</organism>
<evidence type="ECO:0000256" key="7">
    <source>
        <dbReference type="ARBA" id="ARBA00048641"/>
    </source>
</evidence>
<protein>
    <recommendedName>
        <fullName evidence="3">L-aminoadipate-semialdehyde dehydrogenase-phosphopantetheinyl transferase</fullName>
        <ecNumber evidence="2">2.7.8.7</ecNumber>
    </recommendedName>
    <alternativeName>
        <fullName evidence="5">4'-phosphopantetheinyl transferase</fullName>
    </alternativeName>
    <alternativeName>
        <fullName evidence="6">Alpha-aminoadipic semialdehyde dehydrogenase-phosphopantetheinyl transferase</fullName>
    </alternativeName>
</protein>
<accession>A0A6V7H6K7</accession>
<dbReference type="PANTHER" id="PTHR12215">
    <property type="entry name" value="PHOSPHOPANTETHEINE TRANSFERASE"/>
    <property type="match status" value="1"/>
</dbReference>
<dbReference type="PANTHER" id="PTHR12215:SF10">
    <property type="entry name" value="L-AMINOADIPATE-SEMIALDEHYDE DEHYDROGENASE-PHOSPHOPANTETHEINYL TRANSFERASE"/>
    <property type="match status" value="1"/>
</dbReference>
<name>A0A6V7H6K7_9HYME</name>
<dbReference type="OrthoDB" id="26719at2759"/>
<dbReference type="PROSITE" id="PS50022">
    <property type="entry name" value="FA58C_3"/>
    <property type="match status" value="1"/>
</dbReference>
<keyword evidence="4" id="KW-0808">Transferase</keyword>
<dbReference type="PROSITE" id="PS01285">
    <property type="entry name" value="FA58C_1"/>
    <property type="match status" value="1"/>
</dbReference>
<reference evidence="10" key="1">
    <citation type="submission" date="2020-07" db="EMBL/GenBank/DDBJ databases">
        <authorList>
            <person name="Nazaruddin N."/>
        </authorList>
    </citation>
    <scope>NUCLEOTIDE SEQUENCE</scope>
</reference>